<dbReference type="CDD" id="cd11399">
    <property type="entry name" value="bHLHzip_scHMS1_like"/>
    <property type="match status" value="1"/>
</dbReference>
<evidence type="ECO:0000259" key="3">
    <source>
        <dbReference type="PROSITE" id="PS50888"/>
    </source>
</evidence>
<evidence type="ECO:0000256" key="1">
    <source>
        <dbReference type="SAM" id="Coils"/>
    </source>
</evidence>
<dbReference type="STRING" id="1051616.A0A3M9YG83"/>
<dbReference type="Gene3D" id="4.10.280.10">
    <property type="entry name" value="Helix-loop-helix DNA-binding domain"/>
    <property type="match status" value="1"/>
</dbReference>
<protein>
    <recommendedName>
        <fullName evidence="3">BHLH domain-containing protein</fullName>
    </recommendedName>
</protein>
<dbReference type="PROSITE" id="PS50888">
    <property type="entry name" value="BHLH"/>
    <property type="match status" value="1"/>
</dbReference>
<dbReference type="InterPro" id="IPR036638">
    <property type="entry name" value="HLH_DNA-bd_sf"/>
</dbReference>
<feature type="compositionally biased region" description="Low complexity" evidence="2">
    <location>
        <begin position="148"/>
        <end position="189"/>
    </location>
</feature>
<dbReference type="GO" id="GO:0046983">
    <property type="term" value="F:protein dimerization activity"/>
    <property type="evidence" value="ECO:0007669"/>
    <property type="project" value="InterPro"/>
</dbReference>
<dbReference type="Proteomes" id="UP000267145">
    <property type="component" value="Unassembled WGS sequence"/>
</dbReference>
<dbReference type="SUPFAM" id="SSF47459">
    <property type="entry name" value="HLH, helix-loop-helix DNA-binding domain"/>
    <property type="match status" value="1"/>
</dbReference>
<evidence type="ECO:0000313" key="5">
    <source>
        <dbReference type="Proteomes" id="UP000267145"/>
    </source>
</evidence>
<dbReference type="RefSeq" id="XP_028497617.1">
    <property type="nucleotide sequence ID" value="XM_028636671.1"/>
</dbReference>
<dbReference type="InterPro" id="IPR052099">
    <property type="entry name" value="Regulatory_TF_Diverse"/>
</dbReference>
<keyword evidence="1" id="KW-0175">Coiled coil</keyword>
<feature type="coiled-coil region" evidence="1">
    <location>
        <begin position="303"/>
        <end position="340"/>
    </location>
</feature>
<dbReference type="AlphaFoldDB" id="A0A3M9YG83"/>
<accession>A0A3M9YG83</accession>
<gene>
    <name evidence="4" type="ORF">D7B24_002464</name>
</gene>
<proteinExistence type="predicted"/>
<sequence length="349" mass="37799">MDTTIAQQQSFDRLQFPQTGLDMSPQQVSPLSYYDPQADFSADSAPSRGSPISPIFGNAFQLPIDPDWPAYLDKSGMSPDLDMYYGESFGGPLAFVDAQAQNSTLSPAANPLDLMSESVAFGGDLNDVQPLFQSAPAPTTLSIANPPAAATARMARMTQSRSQSQSSTTPTAPAAQVQTRSQQRAAQRAPARRPADLKRKSSTCDDSASSRSTSPEPPARRTKHAGAGAADPSKNPHNLIEKRYRVNINEKILALRDAVPALRCAMQLQQPGAEAADNDDDAAVAEELGGLMPARKLNKATILSKATEYISHLEKKNERLARENEELEKRLSEAQRWQRAQAEAAGYWV</sequence>
<reference evidence="4 5" key="1">
    <citation type="submission" date="2018-10" db="EMBL/GenBank/DDBJ databases">
        <title>Genome sequence of Verticillium nonalfalfae VnAa140.</title>
        <authorList>
            <person name="Stajich J.E."/>
            <person name="Kasson M.T."/>
        </authorList>
    </citation>
    <scope>NUCLEOTIDE SEQUENCE [LARGE SCALE GENOMIC DNA]</scope>
    <source>
        <strain evidence="4 5">VnAa140</strain>
    </source>
</reference>
<dbReference type="EMBL" id="RBVV01000016">
    <property type="protein sequence ID" value="RNJ59459.1"/>
    <property type="molecule type" value="Genomic_DNA"/>
</dbReference>
<name>A0A3M9YG83_9PEZI</name>
<dbReference type="PANTHER" id="PTHR47336:SF2">
    <property type="entry name" value="TRANSCRIPTION FACTOR HMS1-RELATED"/>
    <property type="match status" value="1"/>
</dbReference>
<dbReference type="Pfam" id="PF00010">
    <property type="entry name" value="HLH"/>
    <property type="match status" value="1"/>
</dbReference>
<keyword evidence="5" id="KW-1185">Reference proteome</keyword>
<dbReference type="PANTHER" id="PTHR47336">
    <property type="entry name" value="TRANSCRIPTION FACTOR HMS1-RELATED"/>
    <property type="match status" value="1"/>
</dbReference>
<evidence type="ECO:0000313" key="4">
    <source>
        <dbReference type="EMBL" id="RNJ59459.1"/>
    </source>
</evidence>
<organism evidence="4 5">
    <name type="scientific">Verticillium nonalfalfae</name>
    <dbReference type="NCBI Taxonomy" id="1051616"/>
    <lineage>
        <taxon>Eukaryota</taxon>
        <taxon>Fungi</taxon>
        <taxon>Dikarya</taxon>
        <taxon>Ascomycota</taxon>
        <taxon>Pezizomycotina</taxon>
        <taxon>Sordariomycetes</taxon>
        <taxon>Hypocreomycetidae</taxon>
        <taxon>Glomerellales</taxon>
        <taxon>Plectosphaerellaceae</taxon>
        <taxon>Verticillium</taxon>
    </lineage>
</organism>
<evidence type="ECO:0000256" key="2">
    <source>
        <dbReference type="SAM" id="MobiDB-lite"/>
    </source>
</evidence>
<feature type="compositionally biased region" description="Low complexity" evidence="2">
    <location>
        <begin position="204"/>
        <end position="214"/>
    </location>
</feature>
<dbReference type="InterPro" id="IPR011598">
    <property type="entry name" value="bHLH_dom"/>
</dbReference>
<comment type="caution">
    <text evidence="4">The sequence shown here is derived from an EMBL/GenBank/DDBJ whole genome shotgun (WGS) entry which is preliminary data.</text>
</comment>
<dbReference type="GeneID" id="39606153"/>
<feature type="domain" description="BHLH" evidence="3">
    <location>
        <begin position="232"/>
        <end position="313"/>
    </location>
</feature>
<feature type="region of interest" description="Disordered" evidence="2">
    <location>
        <begin position="148"/>
        <end position="238"/>
    </location>
</feature>
<feature type="compositionally biased region" description="Basic and acidic residues" evidence="2">
    <location>
        <begin position="193"/>
        <end position="203"/>
    </location>
</feature>
<feature type="compositionally biased region" description="Polar residues" evidence="2">
    <location>
        <begin position="1"/>
        <end position="18"/>
    </location>
</feature>
<dbReference type="SMART" id="SM00353">
    <property type="entry name" value="HLH"/>
    <property type="match status" value="1"/>
</dbReference>
<feature type="region of interest" description="Disordered" evidence="2">
    <location>
        <begin position="1"/>
        <end position="49"/>
    </location>
</feature>